<name>A0A972FKB9_9RHOO</name>
<evidence type="ECO:0000313" key="2">
    <source>
        <dbReference type="EMBL" id="NMG03871.1"/>
    </source>
</evidence>
<proteinExistence type="predicted"/>
<dbReference type="Pfam" id="PF16068">
    <property type="entry name" value="DUF4810"/>
    <property type="match status" value="1"/>
</dbReference>
<dbReference type="InterPro" id="IPR014508">
    <property type="entry name" value="UCP020555_TPR-like"/>
</dbReference>
<dbReference type="EMBL" id="WTVM01000079">
    <property type="protein sequence ID" value="NMG03871.1"/>
    <property type="molecule type" value="Genomic_DNA"/>
</dbReference>
<evidence type="ECO:0000256" key="1">
    <source>
        <dbReference type="SAM" id="SignalP"/>
    </source>
</evidence>
<dbReference type="PIRSF" id="PIRSF020555">
    <property type="entry name" value="UCP020555"/>
    <property type="match status" value="1"/>
</dbReference>
<evidence type="ECO:0000313" key="3">
    <source>
        <dbReference type="Proteomes" id="UP000599523"/>
    </source>
</evidence>
<sequence length="129" mass="14347">MHSCASRISRALLVSSAALLSACATAPDPLYYWGDYQSQVYGHLTGQKGPTEQITRLEAGIEKARSVGKPLPPGYFAHLAILYAEQADTAQMLKYFETERQAYPEGAAYIDFLLSSKTERTDQQLTQRR</sequence>
<feature type="chain" id="PRO_5037593312" evidence="1">
    <location>
        <begin position="27"/>
        <end position="129"/>
    </location>
</feature>
<organism evidence="2 3">
    <name type="scientific">Azoarcus taiwanensis</name>
    <dbReference type="NCBI Taxonomy" id="666964"/>
    <lineage>
        <taxon>Bacteria</taxon>
        <taxon>Pseudomonadati</taxon>
        <taxon>Pseudomonadota</taxon>
        <taxon>Betaproteobacteria</taxon>
        <taxon>Rhodocyclales</taxon>
        <taxon>Zoogloeaceae</taxon>
        <taxon>Azoarcus</taxon>
    </lineage>
</organism>
<keyword evidence="1" id="KW-0732">Signal</keyword>
<dbReference type="RefSeq" id="WP_168988569.1">
    <property type="nucleotide sequence ID" value="NZ_CAWPHM010000307.1"/>
</dbReference>
<reference evidence="2" key="1">
    <citation type="submission" date="2019-12" db="EMBL/GenBank/DDBJ databases">
        <title>Comparative genomics gives insights into the taxonomy of the Azoarcus-Aromatoleum group and reveals separate origins of nif in the plant-associated Azoarcus and non-plant-associated Aromatoleum sub-groups.</title>
        <authorList>
            <person name="Lafos M."/>
            <person name="Maluk M."/>
            <person name="Batista M."/>
            <person name="Junghare M."/>
            <person name="Carmona M."/>
            <person name="Faoro H."/>
            <person name="Cruz L.M."/>
            <person name="Battistoni F."/>
            <person name="De Souza E."/>
            <person name="Pedrosa F."/>
            <person name="Chen W.-M."/>
            <person name="Poole P.S."/>
            <person name="Dixon R.A."/>
            <person name="James E.K."/>
        </authorList>
    </citation>
    <scope>NUCLEOTIDE SEQUENCE</scope>
    <source>
        <strain evidence="2">NSC3</strain>
    </source>
</reference>
<feature type="signal peptide" evidence="1">
    <location>
        <begin position="1"/>
        <end position="26"/>
    </location>
</feature>
<gene>
    <name evidence="2" type="ORF">GPA21_12965</name>
</gene>
<keyword evidence="3" id="KW-1185">Reference proteome</keyword>
<dbReference type="Proteomes" id="UP000599523">
    <property type="component" value="Unassembled WGS sequence"/>
</dbReference>
<dbReference type="PROSITE" id="PS51257">
    <property type="entry name" value="PROKAR_LIPOPROTEIN"/>
    <property type="match status" value="1"/>
</dbReference>
<comment type="caution">
    <text evidence="2">The sequence shown here is derived from an EMBL/GenBank/DDBJ whole genome shotgun (WGS) entry which is preliminary data.</text>
</comment>
<dbReference type="AlphaFoldDB" id="A0A972FKB9"/>
<accession>A0A972FKB9</accession>
<protein>
    <submittedName>
        <fullName evidence="2">DUF4810 domain-containing protein</fullName>
    </submittedName>
</protein>